<proteinExistence type="predicted"/>
<gene>
    <name evidence="10" type="ORF">BU072_03715</name>
</gene>
<evidence type="ECO:0000256" key="5">
    <source>
        <dbReference type="ARBA" id="ARBA00022970"/>
    </source>
</evidence>
<keyword evidence="3" id="KW-1003">Cell membrane</keyword>
<evidence type="ECO:0000256" key="1">
    <source>
        <dbReference type="ARBA" id="ARBA00004651"/>
    </source>
</evidence>
<evidence type="ECO:0000259" key="9">
    <source>
        <dbReference type="Pfam" id="PF00324"/>
    </source>
</evidence>
<comment type="caution">
    <text evidence="10">The sequence shown here is derived from an EMBL/GenBank/DDBJ whole genome shotgun (WGS) entry which is preliminary data.</text>
</comment>
<feature type="transmembrane region" description="Helical" evidence="8">
    <location>
        <begin position="119"/>
        <end position="140"/>
    </location>
</feature>
<dbReference type="AlphaFoldDB" id="A0A2T4PV17"/>
<evidence type="ECO:0000313" key="10">
    <source>
        <dbReference type="EMBL" id="PTI30268.1"/>
    </source>
</evidence>
<dbReference type="FunFam" id="1.20.1740.10:FF:000001">
    <property type="entry name" value="Amino acid permease"/>
    <property type="match status" value="1"/>
</dbReference>
<evidence type="ECO:0000256" key="6">
    <source>
        <dbReference type="ARBA" id="ARBA00022989"/>
    </source>
</evidence>
<feature type="transmembrane region" description="Helical" evidence="8">
    <location>
        <begin position="328"/>
        <end position="350"/>
    </location>
</feature>
<keyword evidence="7 8" id="KW-0472">Membrane</keyword>
<accession>A0A2T4PV17</accession>
<dbReference type="Proteomes" id="UP000241209">
    <property type="component" value="Unassembled WGS sequence"/>
</dbReference>
<keyword evidence="6 8" id="KW-1133">Transmembrane helix</keyword>
<evidence type="ECO:0000256" key="7">
    <source>
        <dbReference type="ARBA" id="ARBA00023136"/>
    </source>
</evidence>
<dbReference type="RefSeq" id="WP_107556777.1">
    <property type="nucleotide sequence ID" value="NZ_CAURAE010000012.1"/>
</dbReference>
<dbReference type="PANTHER" id="PTHR43495">
    <property type="entry name" value="GABA PERMEASE"/>
    <property type="match status" value="1"/>
</dbReference>
<dbReference type="InterPro" id="IPR004841">
    <property type="entry name" value="AA-permease/SLC12A_dom"/>
</dbReference>
<keyword evidence="5" id="KW-0029">Amino-acid transport</keyword>
<evidence type="ECO:0000256" key="3">
    <source>
        <dbReference type="ARBA" id="ARBA00022475"/>
    </source>
</evidence>
<feature type="transmembrane region" description="Helical" evidence="8">
    <location>
        <begin position="241"/>
        <end position="259"/>
    </location>
</feature>
<dbReference type="GO" id="GO:0055085">
    <property type="term" value="P:transmembrane transport"/>
    <property type="evidence" value="ECO:0007669"/>
    <property type="project" value="InterPro"/>
</dbReference>
<reference evidence="10 11" key="1">
    <citation type="journal article" date="2016" name="Front. Microbiol.">
        <title>Comprehensive Phylogenetic Analysis of Bovine Non-aureus Staphylococci Species Based on Whole-Genome Sequencing.</title>
        <authorList>
            <person name="Naushad S."/>
            <person name="Barkema H.W."/>
            <person name="Luby C."/>
            <person name="Condas L.A."/>
            <person name="Nobrega D.B."/>
            <person name="Carson D.A."/>
            <person name="De Buck J."/>
        </authorList>
    </citation>
    <scope>NUCLEOTIDE SEQUENCE [LARGE SCALE GENOMIC DNA]</scope>
    <source>
        <strain evidence="10 11">SNUC 2204</strain>
    </source>
</reference>
<dbReference type="PANTHER" id="PTHR43495:SF2">
    <property type="entry name" value="D-SERINE_D-ALANINE_GLYCINE TRANSPORTER"/>
    <property type="match status" value="1"/>
</dbReference>
<organism evidence="10 11">
    <name type="scientific">Mammaliicoccus vitulinus</name>
    <dbReference type="NCBI Taxonomy" id="71237"/>
    <lineage>
        <taxon>Bacteria</taxon>
        <taxon>Bacillati</taxon>
        <taxon>Bacillota</taxon>
        <taxon>Bacilli</taxon>
        <taxon>Bacillales</taxon>
        <taxon>Staphylococcaceae</taxon>
        <taxon>Mammaliicoccus</taxon>
    </lineage>
</organism>
<feature type="transmembrane region" description="Helical" evidence="8">
    <location>
        <begin position="356"/>
        <end position="380"/>
    </location>
</feature>
<evidence type="ECO:0000256" key="4">
    <source>
        <dbReference type="ARBA" id="ARBA00022692"/>
    </source>
</evidence>
<evidence type="ECO:0000313" key="11">
    <source>
        <dbReference type="Proteomes" id="UP000241209"/>
    </source>
</evidence>
<dbReference type="GO" id="GO:0005886">
    <property type="term" value="C:plasma membrane"/>
    <property type="evidence" value="ECO:0007669"/>
    <property type="project" value="UniProtKB-SubCell"/>
</dbReference>
<keyword evidence="2" id="KW-0813">Transport</keyword>
<feature type="transmembrane region" description="Helical" evidence="8">
    <location>
        <begin position="38"/>
        <end position="57"/>
    </location>
</feature>
<evidence type="ECO:0000256" key="8">
    <source>
        <dbReference type="SAM" id="Phobius"/>
    </source>
</evidence>
<feature type="transmembrane region" description="Helical" evidence="8">
    <location>
        <begin position="152"/>
        <end position="173"/>
    </location>
</feature>
<comment type="subcellular location">
    <subcellularLocation>
        <location evidence="1">Cell membrane</location>
        <topology evidence="1">Multi-pass membrane protein</topology>
    </subcellularLocation>
</comment>
<feature type="transmembrane region" description="Helical" evidence="8">
    <location>
        <begin position="271"/>
        <end position="296"/>
    </location>
</feature>
<sequence length="453" mass="50495">MSNNLQRELSNRHVQLIAIGGAIGTGLFLGAGETIHSAGPSILLTYIIIGLILFLFMRALGEILLSNTDFHSFADVTHTYIGPFAGYVTGWTYWFCWIVTGMAEVTAVAKYISFWFPDIPTWITALFTILVLMTMNLMTAKLFGELEFWFSIIKITTIVALIIVGVIMIVMAYNTPYGTASITHIWDHDGIFPNGMNGFFLSFQMAAFSFVGIELIGVTAGETKDPHKTIPRAINSVPIRIMIFYVGSLIIIMSITPWDQIDPAESPFVKLFGLIGIPIAAAIINFVVLTAAASSCNSGIFSNSRMLYGLSQNGQANKRFGQTNKSGVPYKATFFSCFLLMISVLLNYMIKDAGEVFKYVTSVSTVLFLVVWSLIIIAYIRYRKISPELNKSSKFKLPGGVPVAWITLIFFIFVFVLLMTNKVTLIAILITPIWFIFLTLMYFNQKRKGFKLQ</sequence>
<keyword evidence="4 8" id="KW-0812">Transmembrane</keyword>
<feature type="transmembrane region" description="Helical" evidence="8">
    <location>
        <begin position="401"/>
        <end position="419"/>
    </location>
</feature>
<feature type="transmembrane region" description="Helical" evidence="8">
    <location>
        <begin position="199"/>
        <end position="220"/>
    </location>
</feature>
<dbReference type="Pfam" id="PF00324">
    <property type="entry name" value="AA_permease"/>
    <property type="match status" value="1"/>
</dbReference>
<evidence type="ECO:0000256" key="2">
    <source>
        <dbReference type="ARBA" id="ARBA00022448"/>
    </source>
</evidence>
<dbReference type="EMBL" id="PZFK01000006">
    <property type="protein sequence ID" value="PTI30268.1"/>
    <property type="molecule type" value="Genomic_DNA"/>
</dbReference>
<feature type="domain" description="Amino acid permease/ SLC12A" evidence="9">
    <location>
        <begin position="13"/>
        <end position="443"/>
    </location>
</feature>
<dbReference type="Gene3D" id="1.20.1740.10">
    <property type="entry name" value="Amino acid/polyamine transporter I"/>
    <property type="match status" value="1"/>
</dbReference>
<dbReference type="PIRSF" id="PIRSF006060">
    <property type="entry name" value="AA_transporter"/>
    <property type="match status" value="1"/>
</dbReference>
<feature type="transmembrane region" description="Helical" evidence="8">
    <location>
        <begin position="425"/>
        <end position="443"/>
    </location>
</feature>
<protein>
    <submittedName>
        <fullName evidence="10">Gamma-aminobutyrate permease</fullName>
    </submittedName>
</protein>
<name>A0A2T4PV17_9STAP</name>
<dbReference type="GO" id="GO:0006865">
    <property type="term" value="P:amino acid transport"/>
    <property type="evidence" value="ECO:0007669"/>
    <property type="project" value="UniProtKB-KW"/>
</dbReference>
<feature type="transmembrane region" description="Helical" evidence="8">
    <location>
        <begin position="12"/>
        <end position="32"/>
    </location>
</feature>